<dbReference type="GeneTree" id="ENSGT00990000203527"/>
<keyword evidence="7 9" id="KW-0675">Receptor</keyword>
<evidence type="ECO:0000256" key="4">
    <source>
        <dbReference type="ARBA" id="ARBA00022989"/>
    </source>
</evidence>
<comment type="subcellular location">
    <subcellularLocation>
        <location evidence="1">Cell membrane</location>
        <topology evidence="1">Multi-pass membrane protein</topology>
    </subcellularLocation>
</comment>
<name>A0A9J7ZRU7_CYPCA</name>
<dbReference type="CDD" id="cd15170">
    <property type="entry name" value="7tmA_FFAR2_FFAR3"/>
    <property type="match status" value="1"/>
</dbReference>
<sequence length="330" mass="37780">METNGNKEPLTSERSSDYKKSPFLCRMINHWVILAVYILTFLIGLPANLLAICTFFKKLGDKPSPNDILLISLMASDLVFLLFLPFKMYEAAIGMKWYLSQTLCSIASYVFFTTIYTSSLLLMAIAIDRYIGLGFPFKYRLLSKPIYATAGSVIIWLVSAAHCSIVFITVHMPDPNATVPKTVCYENFTEEQKKILLPVRLEIFVVLFMLPLLVCIFCYISCICILYSRPHINKQKRQRAIGTALCTLTIFLLCFLPHNLSHLVGFSSNDSPWWRYYALLPSTLNTCLDPFVLYFSSSTFRESKTVSLLKRWCFRHKKTKKSENELVIVA</sequence>
<evidence type="ECO:0000256" key="6">
    <source>
        <dbReference type="ARBA" id="ARBA00023136"/>
    </source>
</evidence>
<feature type="transmembrane region" description="Helical" evidence="10">
    <location>
        <begin position="146"/>
        <end position="170"/>
    </location>
</feature>
<dbReference type="InterPro" id="IPR013312">
    <property type="entry name" value="GPR40-rel_orph"/>
</dbReference>
<dbReference type="PROSITE" id="PS50262">
    <property type="entry name" value="G_PROTEIN_RECEP_F1_2"/>
    <property type="match status" value="1"/>
</dbReference>
<keyword evidence="3 9" id="KW-0812">Transmembrane</keyword>
<keyword evidence="5 9" id="KW-0297">G-protein coupled receptor</keyword>
<dbReference type="GO" id="GO:0004930">
    <property type="term" value="F:G protein-coupled receptor activity"/>
    <property type="evidence" value="ECO:0007669"/>
    <property type="project" value="UniProtKB-KW"/>
</dbReference>
<dbReference type="PRINTS" id="PR01904">
    <property type="entry name" value="GPR40FAMILY"/>
</dbReference>
<accession>A0A9J7ZRU7</accession>
<evidence type="ECO:0000256" key="9">
    <source>
        <dbReference type="RuleBase" id="RU000688"/>
    </source>
</evidence>
<evidence type="ECO:0000256" key="5">
    <source>
        <dbReference type="ARBA" id="ARBA00023040"/>
    </source>
</evidence>
<evidence type="ECO:0000256" key="8">
    <source>
        <dbReference type="ARBA" id="ARBA00023224"/>
    </source>
</evidence>
<evidence type="ECO:0000313" key="12">
    <source>
        <dbReference type="Ensembl" id="ENSCCRP00000135789.1"/>
    </source>
</evidence>
<dbReference type="Gene3D" id="1.20.1070.10">
    <property type="entry name" value="Rhodopsin 7-helix transmembrane proteins"/>
    <property type="match status" value="1"/>
</dbReference>
<feature type="transmembrane region" description="Helical" evidence="10">
    <location>
        <begin position="68"/>
        <end position="86"/>
    </location>
</feature>
<dbReference type="Ensembl" id="ENSCCRT00000165392.1">
    <property type="protein sequence ID" value="ENSCCRP00000135789.1"/>
    <property type="gene ID" value="ENSCCRG00000072242.1"/>
</dbReference>
<evidence type="ECO:0000256" key="2">
    <source>
        <dbReference type="ARBA" id="ARBA00022475"/>
    </source>
</evidence>
<dbReference type="OMA" id="CYLRCIS"/>
<evidence type="ECO:0000256" key="1">
    <source>
        <dbReference type="ARBA" id="ARBA00004651"/>
    </source>
</evidence>
<feature type="domain" description="G-protein coupled receptors family 1 profile" evidence="11">
    <location>
        <begin position="47"/>
        <end position="293"/>
    </location>
</feature>
<keyword evidence="13" id="KW-1185">Reference proteome</keyword>
<dbReference type="Pfam" id="PF00001">
    <property type="entry name" value="7tm_1"/>
    <property type="match status" value="1"/>
</dbReference>
<feature type="transmembrane region" description="Helical" evidence="10">
    <location>
        <begin position="273"/>
        <end position="295"/>
    </location>
</feature>
<proteinExistence type="inferred from homology"/>
<dbReference type="SMART" id="SM01381">
    <property type="entry name" value="7TM_GPCR_Srsx"/>
    <property type="match status" value="1"/>
</dbReference>
<keyword evidence="8 9" id="KW-0807">Transducer</keyword>
<dbReference type="GO" id="GO:0005886">
    <property type="term" value="C:plasma membrane"/>
    <property type="evidence" value="ECO:0007669"/>
    <property type="project" value="UniProtKB-SubCell"/>
</dbReference>
<dbReference type="InterPro" id="IPR017452">
    <property type="entry name" value="GPCR_Rhodpsn_7TM"/>
</dbReference>
<protein>
    <submittedName>
        <fullName evidence="12">Si:ch211-231m23.4</fullName>
    </submittedName>
</protein>
<dbReference type="PROSITE" id="PS00237">
    <property type="entry name" value="G_PROTEIN_RECEP_F1_1"/>
    <property type="match status" value="1"/>
</dbReference>
<feature type="transmembrane region" description="Helical" evidence="10">
    <location>
        <begin position="240"/>
        <end position="261"/>
    </location>
</feature>
<keyword evidence="6 10" id="KW-0472">Membrane</keyword>
<dbReference type="PRINTS" id="PR00237">
    <property type="entry name" value="GPCRRHODOPSN"/>
</dbReference>
<dbReference type="Proteomes" id="UP001108240">
    <property type="component" value="Unplaced"/>
</dbReference>
<evidence type="ECO:0000256" key="3">
    <source>
        <dbReference type="ARBA" id="ARBA00022692"/>
    </source>
</evidence>
<keyword evidence="4 10" id="KW-1133">Transmembrane helix</keyword>
<evidence type="ECO:0000256" key="7">
    <source>
        <dbReference type="ARBA" id="ARBA00023170"/>
    </source>
</evidence>
<reference evidence="12" key="2">
    <citation type="submission" date="2025-09" db="UniProtKB">
        <authorList>
            <consortium name="Ensembl"/>
        </authorList>
    </citation>
    <scope>IDENTIFICATION</scope>
</reference>
<dbReference type="PANTHER" id="PTHR45822:SF7">
    <property type="entry name" value="FREE FATTY ACID RECEPTOR 3-LIKE"/>
    <property type="match status" value="1"/>
</dbReference>
<dbReference type="AlphaFoldDB" id="A0A9J7ZRU7"/>
<evidence type="ECO:0000256" key="10">
    <source>
        <dbReference type="SAM" id="Phobius"/>
    </source>
</evidence>
<feature type="transmembrane region" description="Helical" evidence="10">
    <location>
        <begin position="31"/>
        <end position="56"/>
    </location>
</feature>
<comment type="similarity">
    <text evidence="9">Belongs to the G-protein coupled receptor 1 family.</text>
</comment>
<dbReference type="InterPro" id="IPR000276">
    <property type="entry name" value="GPCR_Rhodpsn"/>
</dbReference>
<dbReference type="SUPFAM" id="SSF81321">
    <property type="entry name" value="Family A G protein-coupled receptor-like"/>
    <property type="match status" value="1"/>
</dbReference>
<dbReference type="PANTHER" id="PTHR45822">
    <property type="entry name" value="FREE FATTY ACID RECEPTOR 2-RELATED"/>
    <property type="match status" value="1"/>
</dbReference>
<feature type="transmembrane region" description="Helical" evidence="10">
    <location>
        <begin position="203"/>
        <end position="228"/>
    </location>
</feature>
<reference evidence="12" key="1">
    <citation type="submission" date="2025-08" db="UniProtKB">
        <authorList>
            <consortium name="Ensembl"/>
        </authorList>
    </citation>
    <scope>IDENTIFICATION</scope>
</reference>
<evidence type="ECO:0000313" key="13">
    <source>
        <dbReference type="Proteomes" id="UP001108240"/>
    </source>
</evidence>
<keyword evidence="2" id="KW-1003">Cell membrane</keyword>
<dbReference type="GO" id="GO:0071398">
    <property type="term" value="P:cellular response to fatty acid"/>
    <property type="evidence" value="ECO:0007669"/>
    <property type="project" value="TreeGrafter"/>
</dbReference>
<organism evidence="12 13">
    <name type="scientific">Cyprinus carpio carpio</name>
    <dbReference type="NCBI Taxonomy" id="630221"/>
    <lineage>
        <taxon>Eukaryota</taxon>
        <taxon>Metazoa</taxon>
        <taxon>Chordata</taxon>
        <taxon>Craniata</taxon>
        <taxon>Vertebrata</taxon>
        <taxon>Euteleostomi</taxon>
        <taxon>Actinopterygii</taxon>
        <taxon>Neopterygii</taxon>
        <taxon>Teleostei</taxon>
        <taxon>Ostariophysi</taxon>
        <taxon>Cypriniformes</taxon>
        <taxon>Cyprinidae</taxon>
        <taxon>Cyprininae</taxon>
        <taxon>Cyprinus</taxon>
    </lineage>
</organism>
<evidence type="ECO:0000259" key="11">
    <source>
        <dbReference type="PROSITE" id="PS50262"/>
    </source>
</evidence>
<feature type="transmembrane region" description="Helical" evidence="10">
    <location>
        <begin position="106"/>
        <end position="125"/>
    </location>
</feature>